<sequence length="108" mass="11670">MIETGGDPKKAAELSGYTTHWNVVKSLKNEIIDMASTILAQSAPQAAQKLVDVMESNEPIPQASMRVQAAQTILDRVGLGKKDTIDVKHEVMGGVFILPAKEEIIIEA</sequence>
<reference evidence="1" key="1">
    <citation type="submission" date="2018-05" db="EMBL/GenBank/DDBJ databases">
        <authorList>
            <person name="Lanie J.A."/>
            <person name="Ng W.-L."/>
            <person name="Kazmierczak K.M."/>
            <person name="Andrzejewski T.M."/>
            <person name="Davidsen T.M."/>
            <person name="Wayne K.J."/>
            <person name="Tettelin H."/>
            <person name="Glass J.I."/>
            <person name="Rusch D."/>
            <person name="Podicherti R."/>
            <person name="Tsui H.-C.T."/>
            <person name="Winkler M.E."/>
        </authorList>
    </citation>
    <scope>NUCLEOTIDE SEQUENCE</scope>
</reference>
<proteinExistence type="predicted"/>
<dbReference type="EMBL" id="UINC01024327">
    <property type="protein sequence ID" value="SVA97734.1"/>
    <property type="molecule type" value="Genomic_DNA"/>
</dbReference>
<evidence type="ECO:0000313" key="1">
    <source>
        <dbReference type="EMBL" id="SVA97734.1"/>
    </source>
</evidence>
<name>A0A382A8I9_9ZZZZ</name>
<accession>A0A382A8I9</accession>
<organism evidence="1">
    <name type="scientific">marine metagenome</name>
    <dbReference type="NCBI Taxonomy" id="408172"/>
    <lineage>
        <taxon>unclassified sequences</taxon>
        <taxon>metagenomes</taxon>
        <taxon>ecological metagenomes</taxon>
    </lineage>
</organism>
<gene>
    <name evidence="1" type="ORF">METZ01_LOCUS150588</name>
</gene>
<dbReference type="AlphaFoldDB" id="A0A382A8I9"/>
<protein>
    <submittedName>
        <fullName evidence="1">Uncharacterized protein</fullName>
    </submittedName>
</protein>